<sequence>MEGIKLLGVTFQNDGGGNRSWEEALRHVQKKIGSWSTRPLTMTGKILVLKAIVLPSFLYIGRVFPPDRATSKLVARMAFRFVWGSKMERLGRTTLMKEEEKGGRGVPDITSVILAQGLAALVQNTLGG</sequence>
<comment type="caution">
    <text evidence="1">The sequence shown here is derived from an EMBL/GenBank/DDBJ whole genome shotgun (WGS) entry which is preliminary data.</text>
</comment>
<feature type="non-terminal residue" evidence="1">
    <location>
        <position position="1"/>
    </location>
</feature>
<dbReference type="Proteomes" id="UP001221898">
    <property type="component" value="Unassembled WGS sequence"/>
</dbReference>
<protein>
    <recommendedName>
        <fullName evidence="3">Reverse transcriptase</fullName>
    </recommendedName>
</protein>
<evidence type="ECO:0000313" key="2">
    <source>
        <dbReference type="Proteomes" id="UP001221898"/>
    </source>
</evidence>
<dbReference type="AlphaFoldDB" id="A0AAD7R1P0"/>
<evidence type="ECO:0008006" key="3">
    <source>
        <dbReference type="Google" id="ProtNLM"/>
    </source>
</evidence>
<accession>A0AAD7R1P0</accession>
<dbReference type="EMBL" id="JAINUG010001447">
    <property type="protein sequence ID" value="KAJ8355290.1"/>
    <property type="molecule type" value="Genomic_DNA"/>
</dbReference>
<gene>
    <name evidence="1" type="ORF">AAFF_G00073710</name>
</gene>
<keyword evidence="2" id="KW-1185">Reference proteome</keyword>
<evidence type="ECO:0000313" key="1">
    <source>
        <dbReference type="EMBL" id="KAJ8355290.1"/>
    </source>
</evidence>
<proteinExistence type="predicted"/>
<reference evidence="1" key="1">
    <citation type="journal article" date="2023" name="Science">
        <title>Genome structures resolve the early diversification of teleost fishes.</title>
        <authorList>
            <person name="Parey E."/>
            <person name="Louis A."/>
            <person name="Montfort J."/>
            <person name="Bouchez O."/>
            <person name="Roques C."/>
            <person name="Iampietro C."/>
            <person name="Lluch J."/>
            <person name="Castinel A."/>
            <person name="Donnadieu C."/>
            <person name="Desvignes T."/>
            <person name="Floi Bucao C."/>
            <person name="Jouanno E."/>
            <person name="Wen M."/>
            <person name="Mejri S."/>
            <person name="Dirks R."/>
            <person name="Jansen H."/>
            <person name="Henkel C."/>
            <person name="Chen W.J."/>
            <person name="Zahm M."/>
            <person name="Cabau C."/>
            <person name="Klopp C."/>
            <person name="Thompson A.W."/>
            <person name="Robinson-Rechavi M."/>
            <person name="Braasch I."/>
            <person name="Lecointre G."/>
            <person name="Bobe J."/>
            <person name="Postlethwait J.H."/>
            <person name="Berthelot C."/>
            <person name="Roest Crollius H."/>
            <person name="Guiguen Y."/>
        </authorList>
    </citation>
    <scope>NUCLEOTIDE SEQUENCE</scope>
    <source>
        <strain evidence="1">NC1722</strain>
    </source>
</reference>
<organism evidence="1 2">
    <name type="scientific">Aldrovandia affinis</name>
    <dbReference type="NCBI Taxonomy" id="143900"/>
    <lineage>
        <taxon>Eukaryota</taxon>
        <taxon>Metazoa</taxon>
        <taxon>Chordata</taxon>
        <taxon>Craniata</taxon>
        <taxon>Vertebrata</taxon>
        <taxon>Euteleostomi</taxon>
        <taxon>Actinopterygii</taxon>
        <taxon>Neopterygii</taxon>
        <taxon>Teleostei</taxon>
        <taxon>Notacanthiformes</taxon>
        <taxon>Halosauridae</taxon>
        <taxon>Aldrovandia</taxon>
    </lineage>
</organism>
<name>A0AAD7R1P0_9TELE</name>